<gene>
    <name evidence="7" type="ORF">PACLA_8A085741</name>
</gene>
<dbReference type="InterPro" id="IPR002161">
    <property type="entry name" value="PdxT/SNO"/>
</dbReference>
<keyword evidence="8" id="KW-1185">Reference proteome</keyword>
<dbReference type="PROSITE" id="PS51273">
    <property type="entry name" value="GATASE_TYPE_1"/>
    <property type="match status" value="1"/>
</dbReference>
<keyword evidence="5" id="KW-0456">Lyase</keyword>
<evidence type="ECO:0000256" key="3">
    <source>
        <dbReference type="ARBA" id="ARBA00022801"/>
    </source>
</evidence>
<dbReference type="SUPFAM" id="SSF52317">
    <property type="entry name" value="Class I glutamine amidotransferase-like"/>
    <property type="match status" value="1"/>
</dbReference>
<dbReference type="PROSITE" id="PS01236">
    <property type="entry name" value="PDXT_SNO_1"/>
    <property type="match status" value="1"/>
</dbReference>
<evidence type="ECO:0000256" key="6">
    <source>
        <dbReference type="ARBA" id="ARBA00049534"/>
    </source>
</evidence>
<evidence type="ECO:0000256" key="1">
    <source>
        <dbReference type="ARBA" id="ARBA00008345"/>
    </source>
</evidence>
<dbReference type="NCBIfam" id="TIGR03800">
    <property type="entry name" value="PLP_synth_Pdx2"/>
    <property type="match status" value="1"/>
</dbReference>
<dbReference type="PROSITE" id="PS51130">
    <property type="entry name" value="PDXT_SNO_2"/>
    <property type="match status" value="1"/>
</dbReference>
<dbReference type="GO" id="GO:0008614">
    <property type="term" value="P:pyridoxine metabolic process"/>
    <property type="evidence" value="ECO:0007669"/>
    <property type="project" value="TreeGrafter"/>
</dbReference>
<accession>A0A6S7GBY6</accession>
<dbReference type="AlphaFoldDB" id="A0A6S7GBY6"/>
<reference evidence="7" key="1">
    <citation type="submission" date="2020-04" db="EMBL/GenBank/DDBJ databases">
        <authorList>
            <person name="Alioto T."/>
            <person name="Alioto T."/>
            <person name="Gomez Garrido J."/>
        </authorList>
    </citation>
    <scope>NUCLEOTIDE SEQUENCE</scope>
    <source>
        <strain evidence="7">A484AB</strain>
    </source>
</reference>
<dbReference type="GO" id="GO:0042823">
    <property type="term" value="P:pyridoxal phosphate biosynthetic process"/>
    <property type="evidence" value="ECO:0007669"/>
    <property type="project" value="InterPro"/>
</dbReference>
<dbReference type="EC" id="3.5.1.2" evidence="2"/>
<protein>
    <recommendedName>
        <fullName evidence="2">glutaminase</fullName>
        <ecNumber evidence="2">3.5.1.2</ecNumber>
    </recommendedName>
</protein>
<dbReference type="Proteomes" id="UP001152795">
    <property type="component" value="Unassembled WGS sequence"/>
</dbReference>
<dbReference type="Pfam" id="PF01174">
    <property type="entry name" value="SNO"/>
    <property type="match status" value="1"/>
</dbReference>
<comment type="caution">
    <text evidence="7">The sequence shown here is derived from an EMBL/GenBank/DDBJ whole genome shotgun (WGS) entry which is preliminary data.</text>
</comment>
<dbReference type="InterPro" id="IPR029062">
    <property type="entry name" value="Class_I_gatase-like"/>
</dbReference>
<comment type="similarity">
    <text evidence="1">Belongs to the glutaminase PdxT/SNO family.</text>
</comment>
<dbReference type="PANTHER" id="PTHR31559">
    <property type="entry name" value="PYRIDOXAL 5'-PHOSPHATE SYNTHASE SUBUNIT SNO"/>
    <property type="match status" value="1"/>
</dbReference>
<dbReference type="PANTHER" id="PTHR31559:SF0">
    <property type="entry name" value="PYRIDOXAL 5'-PHOSPHATE SYNTHASE SUBUNIT SNO1-RELATED"/>
    <property type="match status" value="1"/>
</dbReference>
<evidence type="ECO:0000313" key="8">
    <source>
        <dbReference type="Proteomes" id="UP001152795"/>
    </source>
</evidence>
<comment type="catalytic activity">
    <reaction evidence="6">
        <text>L-glutamine + H2O = L-glutamate + NH4(+)</text>
        <dbReference type="Rhea" id="RHEA:15889"/>
        <dbReference type="ChEBI" id="CHEBI:15377"/>
        <dbReference type="ChEBI" id="CHEBI:28938"/>
        <dbReference type="ChEBI" id="CHEBI:29985"/>
        <dbReference type="ChEBI" id="CHEBI:58359"/>
        <dbReference type="EC" id="3.5.1.2"/>
    </reaction>
</comment>
<organism evidence="7 8">
    <name type="scientific">Paramuricea clavata</name>
    <name type="common">Red gorgonian</name>
    <name type="synonym">Violescent sea-whip</name>
    <dbReference type="NCBI Taxonomy" id="317549"/>
    <lineage>
        <taxon>Eukaryota</taxon>
        <taxon>Metazoa</taxon>
        <taxon>Cnidaria</taxon>
        <taxon>Anthozoa</taxon>
        <taxon>Octocorallia</taxon>
        <taxon>Malacalcyonacea</taxon>
        <taxon>Plexauridae</taxon>
        <taxon>Paramuricea</taxon>
    </lineage>
</organism>
<dbReference type="GO" id="GO:0016829">
    <property type="term" value="F:lyase activity"/>
    <property type="evidence" value="ECO:0007669"/>
    <property type="project" value="UniProtKB-KW"/>
</dbReference>
<evidence type="ECO:0000313" key="7">
    <source>
        <dbReference type="EMBL" id="CAB3989255.1"/>
    </source>
</evidence>
<dbReference type="GO" id="GO:0004359">
    <property type="term" value="F:glutaminase activity"/>
    <property type="evidence" value="ECO:0007669"/>
    <property type="project" value="UniProtKB-EC"/>
</dbReference>
<dbReference type="GO" id="GO:0005829">
    <property type="term" value="C:cytosol"/>
    <property type="evidence" value="ECO:0007669"/>
    <property type="project" value="TreeGrafter"/>
</dbReference>
<dbReference type="OrthoDB" id="2039at2759"/>
<evidence type="ECO:0000256" key="4">
    <source>
        <dbReference type="ARBA" id="ARBA00022962"/>
    </source>
</evidence>
<evidence type="ECO:0000256" key="5">
    <source>
        <dbReference type="ARBA" id="ARBA00023239"/>
    </source>
</evidence>
<dbReference type="GO" id="GO:1903600">
    <property type="term" value="C:glutaminase complex"/>
    <property type="evidence" value="ECO:0007669"/>
    <property type="project" value="TreeGrafter"/>
</dbReference>
<proteinExistence type="inferred from homology"/>
<dbReference type="InterPro" id="IPR021196">
    <property type="entry name" value="PdxT/SNO_CS"/>
</dbReference>
<sequence>MDFTIGILGIQGGFSEHECALRKCLKQNGGVFEDINLKVHRVTQASDVPGLDGLVIPGGESSVTSRILDDAIMDELCTWANDDKHILFGTCAGLIVLSKNIENSMAGQQRRLSKLAKLDITTSRNYFGRQLNSFEGQIHIKDKEVSELHTGKNDAPDVCNGVFIRAPGIVSINSPTVKTLATIQVGEKEVIVGVQDKNCIALAFHPELTDDIRWHAYFLTMIIKRNSKQ</sequence>
<evidence type="ECO:0000256" key="2">
    <source>
        <dbReference type="ARBA" id="ARBA00012918"/>
    </source>
</evidence>
<dbReference type="Gene3D" id="3.40.50.880">
    <property type="match status" value="1"/>
</dbReference>
<keyword evidence="4" id="KW-0315">Glutamine amidotransferase</keyword>
<dbReference type="EMBL" id="CACRXK020001451">
    <property type="protein sequence ID" value="CAB3989255.1"/>
    <property type="molecule type" value="Genomic_DNA"/>
</dbReference>
<keyword evidence="3" id="KW-0378">Hydrolase</keyword>
<dbReference type="PIRSF" id="PIRSF005639">
    <property type="entry name" value="Glut_amidoT_SNO"/>
    <property type="match status" value="1"/>
</dbReference>
<name>A0A6S7GBY6_PARCT</name>